<evidence type="ECO:0000259" key="3">
    <source>
        <dbReference type="PROSITE" id="PS51186"/>
    </source>
</evidence>
<dbReference type="AlphaFoldDB" id="A0A9X3S602"/>
<dbReference type="Pfam" id="PF00583">
    <property type="entry name" value="Acetyltransf_1"/>
    <property type="match status" value="1"/>
</dbReference>
<keyword evidence="5" id="KW-1185">Reference proteome</keyword>
<dbReference type="EMBL" id="JAPDOD010000036">
    <property type="protein sequence ID" value="MDA0164701.1"/>
    <property type="molecule type" value="Genomic_DNA"/>
</dbReference>
<keyword evidence="1" id="KW-0808">Transferase</keyword>
<dbReference type="SUPFAM" id="SSF55729">
    <property type="entry name" value="Acyl-CoA N-acyltransferases (Nat)"/>
    <property type="match status" value="1"/>
</dbReference>
<dbReference type="PANTHER" id="PTHR43877">
    <property type="entry name" value="AMINOALKYLPHOSPHONATE N-ACETYLTRANSFERASE-RELATED-RELATED"/>
    <property type="match status" value="1"/>
</dbReference>
<organism evidence="4 5">
    <name type="scientific">Solirubrobacter ginsenosidimutans</name>
    <dbReference type="NCBI Taxonomy" id="490573"/>
    <lineage>
        <taxon>Bacteria</taxon>
        <taxon>Bacillati</taxon>
        <taxon>Actinomycetota</taxon>
        <taxon>Thermoleophilia</taxon>
        <taxon>Solirubrobacterales</taxon>
        <taxon>Solirubrobacteraceae</taxon>
        <taxon>Solirubrobacter</taxon>
    </lineage>
</organism>
<reference evidence="4" key="1">
    <citation type="submission" date="2022-10" db="EMBL/GenBank/DDBJ databases">
        <title>The WGS of Solirubrobacter ginsenosidimutans DSM 21036.</title>
        <authorList>
            <person name="Jiang Z."/>
        </authorList>
    </citation>
    <scope>NUCLEOTIDE SEQUENCE</scope>
    <source>
        <strain evidence="4">DSM 21036</strain>
    </source>
</reference>
<gene>
    <name evidence="4" type="ORF">OM076_30820</name>
</gene>
<dbReference type="RefSeq" id="WP_270043953.1">
    <property type="nucleotide sequence ID" value="NZ_JAPDOD010000036.1"/>
</dbReference>
<dbReference type="CDD" id="cd04301">
    <property type="entry name" value="NAT_SF"/>
    <property type="match status" value="1"/>
</dbReference>
<dbReference type="Gene3D" id="3.40.630.30">
    <property type="match status" value="1"/>
</dbReference>
<accession>A0A9X3S602</accession>
<comment type="caution">
    <text evidence="4">The sequence shown here is derived from an EMBL/GenBank/DDBJ whole genome shotgun (WGS) entry which is preliminary data.</text>
</comment>
<proteinExistence type="predicted"/>
<dbReference type="GO" id="GO:0016747">
    <property type="term" value="F:acyltransferase activity, transferring groups other than amino-acyl groups"/>
    <property type="evidence" value="ECO:0007669"/>
    <property type="project" value="InterPro"/>
</dbReference>
<evidence type="ECO:0000313" key="5">
    <source>
        <dbReference type="Proteomes" id="UP001149140"/>
    </source>
</evidence>
<dbReference type="InterPro" id="IPR000182">
    <property type="entry name" value="GNAT_dom"/>
</dbReference>
<evidence type="ECO:0000313" key="4">
    <source>
        <dbReference type="EMBL" id="MDA0164701.1"/>
    </source>
</evidence>
<feature type="domain" description="N-acetyltransferase" evidence="3">
    <location>
        <begin position="2"/>
        <end position="164"/>
    </location>
</feature>
<dbReference type="InterPro" id="IPR016181">
    <property type="entry name" value="Acyl_CoA_acyltransferase"/>
</dbReference>
<dbReference type="Proteomes" id="UP001149140">
    <property type="component" value="Unassembled WGS sequence"/>
</dbReference>
<protein>
    <submittedName>
        <fullName evidence="4">GNAT family N-acetyltransferase</fullName>
    </submittedName>
</protein>
<keyword evidence="2" id="KW-0012">Acyltransferase</keyword>
<dbReference type="PROSITE" id="PS51186">
    <property type="entry name" value="GNAT"/>
    <property type="match status" value="1"/>
</dbReference>
<sequence>MIDIRRATPEDAEALVRIHADASAYYAELEPALFQTPDLTGYAELVERDLAEADDTTLDLVAAVGDEIVATLYARLITPQEGAEYAYPRDVTRTRVEIAYLATSAQHRRSGAGLALVEAAEAWGREHGATVAEASTYHRSALSIPFWTLGAGYAPRSIVFRKEL</sequence>
<evidence type="ECO:0000256" key="2">
    <source>
        <dbReference type="ARBA" id="ARBA00023315"/>
    </source>
</evidence>
<dbReference type="InterPro" id="IPR050832">
    <property type="entry name" value="Bact_Acetyltransf"/>
</dbReference>
<name>A0A9X3S602_9ACTN</name>
<evidence type="ECO:0000256" key="1">
    <source>
        <dbReference type="ARBA" id="ARBA00022679"/>
    </source>
</evidence>